<keyword evidence="1" id="KW-0732">Signal</keyword>
<evidence type="ECO:0000256" key="1">
    <source>
        <dbReference type="SAM" id="SignalP"/>
    </source>
</evidence>
<dbReference type="RefSeq" id="WP_156472783.1">
    <property type="nucleotide sequence ID" value="NZ_LRRD01000182.1"/>
</dbReference>
<dbReference type="EMBL" id="LRRD01000182">
    <property type="protein sequence ID" value="KXW56999.1"/>
    <property type="molecule type" value="Genomic_DNA"/>
</dbReference>
<dbReference type="Proteomes" id="UP000075653">
    <property type="component" value="Unassembled WGS sequence"/>
</dbReference>
<feature type="chain" id="PRO_5007557540" description="ABC-type transport auxiliary lipoprotein component domain-containing protein" evidence="1">
    <location>
        <begin position="22"/>
        <end position="193"/>
    </location>
</feature>
<gene>
    <name evidence="2" type="ORF">FEMY_24780</name>
</gene>
<comment type="caution">
    <text evidence="2">The sequence shown here is derived from an EMBL/GenBank/DDBJ whole genome shotgun (WGS) entry which is preliminary data.</text>
</comment>
<protein>
    <recommendedName>
        <fullName evidence="4">ABC-type transport auxiliary lipoprotein component domain-containing protein</fullName>
    </recommendedName>
</protein>
<evidence type="ECO:0000313" key="2">
    <source>
        <dbReference type="EMBL" id="KXW56999.1"/>
    </source>
</evidence>
<name>A0A149VUV8_9PROT</name>
<organism evidence="2 3">
    <name type="scientific">Ferrovum myxofaciens</name>
    <dbReference type="NCBI Taxonomy" id="416213"/>
    <lineage>
        <taxon>Bacteria</taxon>
        <taxon>Pseudomonadati</taxon>
        <taxon>Pseudomonadota</taxon>
        <taxon>Betaproteobacteria</taxon>
        <taxon>Ferrovales</taxon>
        <taxon>Ferrovaceae</taxon>
        <taxon>Ferrovum</taxon>
    </lineage>
</organism>
<dbReference type="AlphaFoldDB" id="A0A149VUV8"/>
<feature type="signal peptide" evidence="1">
    <location>
        <begin position="1"/>
        <end position="21"/>
    </location>
</feature>
<dbReference type="PATRIC" id="fig|1789004.3.peg.2659"/>
<evidence type="ECO:0008006" key="4">
    <source>
        <dbReference type="Google" id="ProtNLM"/>
    </source>
</evidence>
<evidence type="ECO:0000313" key="3">
    <source>
        <dbReference type="Proteomes" id="UP000075653"/>
    </source>
</evidence>
<proteinExistence type="predicted"/>
<reference evidence="2 3" key="1">
    <citation type="submission" date="2016-01" db="EMBL/GenBank/DDBJ databases">
        <title>Genome sequence of the acidophilic iron oxidising Ferrovum strain Z-31.</title>
        <authorList>
            <person name="Poehlein A."/>
            <person name="Ullrich S.R."/>
            <person name="Schloemann M."/>
            <person name="Muehling M."/>
            <person name="Daniel R."/>
        </authorList>
    </citation>
    <scope>NUCLEOTIDE SEQUENCE [LARGE SCALE GENOMIC DNA]</scope>
    <source>
        <strain evidence="2 3">Z-31</strain>
    </source>
</reference>
<accession>A0A149VUV8</accession>
<keyword evidence="3" id="KW-1185">Reference proteome</keyword>
<dbReference type="PROSITE" id="PS51257">
    <property type="entry name" value="PROKAR_LIPOPROTEIN"/>
    <property type="match status" value="1"/>
</dbReference>
<sequence>MKPYKNLILLGVSAAFLASCATPPPNLSNTPSDSITVPAKKVVIADLMREQKYNPSDTVLSGGFHPLPSNATVPSFPEFMLNNLRARLRGNDELIDNLEISVLDSNILMESRVADSVPFINIASVFFDRKYMCVVDINIRYKDKTVRKKFDATYTKSREWSDIPTDEKNEMVSACSNQIVENIAKFSLSVIQN</sequence>